<evidence type="ECO:0000256" key="1">
    <source>
        <dbReference type="SAM" id="MobiDB-lite"/>
    </source>
</evidence>
<keyword evidence="3" id="KW-1185">Reference proteome</keyword>
<gene>
    <name evidence="2" type="ORF">ONZ51_g5216</name>
</gene>
<feature type="compositionally biased region" description="Polar residues" evidence="1">
    <location>
        <begin position="200"/>
        <end position="212"/>
    </location>
</feature>
<evidence type="ECO:0000313" key="3">
    <source>
        <dbReference type="Proteomes" id="UP001215151"/>
    </source>
</evidence>
<protein>
    <submittedName>
        <fullName evidence="2">Uncharacterized protein</fullName>
    </submittedName>
</protein>
<evidence type="ECO:0000313" key="2">
    <source>
        <dbReference type="EMBL" id="KAJ8482670.1"/>
    </source>
</evidence>
<proteinExistence type="predicted"/>
<dbReference type="Proteomes" id="UP001215151">
    <property type="component" value="Unassembled WGS sequence"/>
</dbReference>
<organism evidence="2 3">
    <name type="scientific">Trametes cubensis</name>
    <dbReference type="NCBI Taxonomy" id="1111947"/>
    <lineage>
        <taxon>Eukaryota</taxon>
        <taxon>Fungi</taxon>
        <taxon>Dikarya</taxon>
        <taxon>Basidiomycota</taxon>
        <taxon>Agaricomycotina</taxon>
        <taxon>Agaricomycetes</taxon>
        <taxon>Polyporales</taxon>
        <taxon>Polyporaceae</taxon>
        <taxon>Trametes</taxon>
    </lineage>
</organism>
<accession>A0AAD7TUD6</accession>
<reference evidence="2" key="1">
    <citation type="submission" date="2022-11" db="EMBL/GenBank/DDBJ databases">
        <title>Genome Sequence of Cubamyces cubensis.</title>
        <authorList>
            <person name="Buettner E."/>
        </authorList>
    </citation>
    <scope>NUCLEOTIDE SEQUENCE</scope>
    <source>
        <strain evidence="2">MPL-01</strain>
    </source>
</reference>
<feature type="region of interest" description="Disordered" evidence="1">
    <location>
        <begin position="189"/>
        <end position="212"/>
    </location>
</feature>
<dbReference type="AlphaFoldDB" id="A0AAD7TUD6"/>
<sequence length="477" mass="53195">MINIQGMSTGSGSWFTPFIVIVMPDEGRLEGHTPISAPQLLPSVIFCKPGARSLQSQMRLNDDYITFAKLMWLIRHVAARHVNLTVSYSLQRPAQLAKIVEEVLRQSTILRDDYVDAWPITYYLRIALKKHKPSHSYQRTIRGTGRKKLAHDERCYIFNNAKTWSGMRSRRSPRTSTSEDARIDYTSQLGGSAAAEVPTSIETSPSSGGTVWSDQLSTYMERYKKIIASNHGSTEEDSDTSVERESSEIAVAIIERDLTAGPETNGVIYPDPSFRATPEAYVPHGDQHDPSFQRYRTENFGQTHDHRGVPLSQYPESLQSMAHTSSMKVAAGMSINSGETIGPLEPVTIPSYRHGLAPIPDRSISSYSILPTPSPSEAETEIEAVIVDTPDDILGMLLEYELPHTDAERIVELLGTLGIGDIQYLRVLGNMASCDVWLQELKAEGKLSEIELRVLREILDQLGRDFADDESTWDQVV</sequence>
<name>A0AAD7TUD6_9APHY</name>
<dbReference type="EMBL" id="JAPEVG010000109">
    <property type="protein sequence ID" value="KAJ8482670.1"/>
    <property type="molecule type" value="Genomic_DNA"/>
</dbReference>
<comment type="caution">
    <text evidence="2">The sequence shown here is derived from an EMBL/GenBank/DDBJ whole genome shotgun (WGS) entry which is preliminary data.</text>
</comment>